<reference evidence="3" key="1">
    <citation type="journal article" date="2020" name="Stud. Mycol.">
        <title>101 Dothideomycetes genomes: A test case for predicting lifestyles and emergence of pathogens.</title>
        <authorList>
            <person name="Haridas S."/>
            <person name="Albert R."/>
            <person name="Binder M."/>
            <person name="Bloem J."/>
            <person name="LaButti K."/>
            <person name="Salamov A."/>
            <person name="Andreopoulos B."/>
            <person name="Baker S."/>
            <person name="Barry K."/>
            <person name="Bills G."/>
            <person name="Bluhm B."/>
            <person name="Cannon C."/>
            <person name="Castanera R."/>
            <person name="Culley D."/>
            <person name="Daum C."/>
            <person name="Ezra D."/>
            <person name="Gonzalez J."/>
            <person name="Henrissat B."/>
            <person name="Kuo A."/>
            <person name="Liang C."/>
            <person name="Lipzen A."/>
            <person name="Lutzoni F."/>
            <person name="Magnuson J."/>
            <person name="Mondo S."/>
            <person name="Nolan M."/>
            <person name="Ohm R."/>
            <person name="Pangilinan J."/>
            <person name="Park H.-J."/>
            <person name="Ramirez L."/>
            <person name="Alfaro M."/>
            <person name="Sun H."/>
            <person name="Tritt A."/>
            <person name="Yoshinaga Y."/>
            <person name="Zwiers L.-H."/>
            <person name="Turgeon B."/>
            <person name="Goodwin S."/>
            <person name="Spatafora J."/>
            <person name="Crous P."/>
            <person name="Grigoriev I."/>
        </authorList>
    </citation>
    <scope>NUCLEOTIDE SEQUENCE [LARGE SCALE GENOMIC DNA]</scope>
    <source>
        <strain evidence="3">CECT 20119</strain>
    </source>
</reference>
<sequence>MCFTDIIFQDQCRRHPRSEYRPCLQSDYCQRHPAGRIHVRHIDLSDPCSSCRTAIDQRSGSVVPVCTHPKDIEGADLCRDCQASMWLVSLANQPTEARDPERSATRSFMDAQGRSLTTSTPTTQSWAYGSRLPAISSSRTPVSEAHGPVTFDQRSPIILSSFQSRQSIIEAQFDAMSMVDFRRWLDRFLQEDIRQRNPHRTSGLTELRDDYEYDVWVSLIYDRKARYNQSPTWVQERLRNVLVSREKLDNFIRDEMPDIAAEIIRFRDLRLAREARASGNMHRRQRR</sequence>
<evidence type="ECO:0000256" key="1">
    <source>
        <dbReference type="SAM" id="MobiDB-lite"/>
    </source>
</evidence>
<dbReference type="Proteomes" id="UP000799538">
    <property type="component" value="Unassembled WGS sequence"/>
</dbReference>
<evidence type="ECO:0000313" key="3">
    <source>
        <dbReference type="Proteomes" id="UP000799538"/>
    </source>
</evidence>
<feature type="compositionally biased region" description="Polar residues" evidence="1">
    <location>
        <begin position="114"/>
        <end position="123"/>
    </location>
</feature>
<keyword evidence="3" id="KW-1185">Reference proteome</keyword>
<feature type="region of interest" description="Disordered" evidence="1">
    <location>
        <begin position="94"/>
        <end position="123"/>
    </location>
</feature>
<dbReference type="AlphaFoldDB" id="A0A6A6GB66"/>
<dbReference type="OrthoDB" id="10277822at2759"/>
<dbReference type="EMBL" id="ML992507">
    <property type="protein sequence ID" value="KAF2222975.1"/>
    <property type="molecule type" value="Genomic_DNA"/>
</dbReference>
<proteinExistence type="predicted"/>
<organism evidence="2 3">
    <name type="scientific">Elsinoe ampelina</name>
    <dbReference type="NCBI Taxonomy" id="302913"/>
    <lineage>
        <taxon>Eukaryota</taxon>
        <taxon>Fungi</taxon>
        <taxon>Dikarya</taxon>
        <taxon>Ascomycota</taxon>
        <taxon>Pezizomycotina</taxon>
        <taxon>Dothideomycetes</taxon>
        <taxon>Dothideomycetidae</taxon>
        <taxon>Myriangiales</taxon>
        <taxon>Elsinoaceae</taxon>
        <taxon>Elsinoe</taxon>
    </lineage>
</organism>
<protein>
    <submittedName>
        <fullName evidence="2">Uncharacterized protein</fullName>
    </submittedName>
</protein>
<evidence type="ECO:0000313" key="2">
    <source>
        <dbReference type="EMBL" id="KAF2222975.1"/>
    </source>
</evidence>
<gene>
    <name evidence="2" type="ORF">BDZ85DRAFT_120112</name>
</gene>
<accession>A0A6A6GB66</accession>
<name>A0A6A6GB66_9PEZI</name>